<accession>A0A315E994</accession>
<dbReference type="PANTHER" id="PTHR38098:SF1">
    <property type="entry name" value="LPS-ASSEMBLY LIPOPROTEIN LPTE"/>
    <property type="match status" value="1"/>
</dbReference>
<evidence type="ECO:0000313" key="9">
    <source>
        <dbReference type="Proteomes" id="UP000250790"/>
    </source>
</evidence>
<keyword evidence="1 6" id="KW-0732">Signal</keyword>
<organism evidence="8 9">
    <name type="scientific">Limnohabitans parvus II-B4</name>
    <dbReference type="NCBI Taxonomy" id="1293052"/>
    <lineage>
        <taxon>Bacteria</taxon>
        <taxon>Pseudomonadati</taxon>
        <taxon>Pseudomonadota</taxon>
        <taxon>Betaproteobacteria</taxon>
        <taxon>Burkholderiales</taxon>
        <taxon>Comamonadaceae</taxon>
        <taxon>Limnohabitans</taxon>
    </lineage>
</organism>
<proteinExistence type="inferred from homology"/>
<keyword evidence="3 6" id="KW-0564">Palmitate</keyword>
<dbReference type="GO" id="GO:0043165">
    <property type="term" value="P:Gram-negative-bacterium-type cell outer membrane assembly"/>
    <property type="evidence" value="ECO:0007669"/>
    <property type="project" value="UniProtKB-UniRule"/>
</dbReference>
<evidence type="ECO:0000256" key="7">
    <source>
        <dbReference type="SAM" id="MobiDB-lite"/>
    </source>
</evidence>
<dbReference type="OrthoDB" id="5298094at2"/>
<dbReference type="EMBL" id="NESN01000002">
    <property type="protein sequence ID" value="PUE54506.1"/>
    <property type="molecule type" value="Genomic_DNA"/>
</dbReference>
<gene>
    <name evidence="6" type="primary">lptE</name>
    <name evidence="8" type="ORF">B9Z37_08240</name>
</gene>
<evidence type="ECO:0000256" key="5">
    <source>
        <dbReference type="ARBA" id="ARBA00023288"/>
    </source>
</evidence>
<keyword evidence="4 6" id="KW-0998">Cell outer membrane</keyword>
<dbReference type="AlphaFoldDB" id="A0A315E994"/>
<feature type="region of interest" description="Disordered" evidence="7">
    <location>
        <begin position="172"/>
        <end position="194"/>
    </location>
</feature>
<dbReference type="InterPro" id="IPR007485">
    <property type="entry name" value="LPS_assembly_LptE"/>
</dbReference>
<evidence type="ECO:0000256" key="1">
    <source>
        <dbReference type="ARBA" id="ARBA00022729"/>
    </source>
</evidence>
<comment type="function">
    <text evidence="6">Together with LptD, is involved in the assembly of lipopolysaccharide (LPS) at the surface of the outer membrane. Required for the proper assembly of LptD. Binds LPS and may serve as the LPS recognition site at the outer membrane.</text>
</comment>
<dbReference type="PANTHER" id="PTHR38098">
    <property type="entry name" value="LPS-ASSEMBLY LIPOPROTEIN LPTE"/>
    <property type="match status" value="1"/>
</dbReference>
<evidence type="ECO:0000256" key="4">
    <source>
        <dbReference type="ARBA" id="ARBA00023237"/>
    </source>
</evidence>
<keyword evidence="9" id="KW-1185">Reference proteome</keyword>
<protein>
    <recommendedName>
        <fullName evidence="6">LPS-assembly lipoprotein LptE</fullName>
    </recommendedName>
</protein>
<dbReference type="Pfam" id="PF04390">
    <property type="entry name" value="LptE"/>
    <property type="match status" value="1"/>
</dbReference>
<comment type="caution">
    <text evidence="8">The sequence shown here is derived from an EMBL/GenBank/DDBJ whole genome shotgun (WGS) entry which is preliminary data.</text>
</comment>
<dbReference type="GO" id="GO:0001530">
    <property type="term" value="F:lipopolysaccharide binding"/>
    <property type="evidence" value="ECO:0007669"/>
    <property type="project" value="TreeGrafter"/>
</dbReference>
<keyword evidence="5 6" id="KW-0449">Lipoprotein</keyword>
<evidence type="ECO:0000256" key="3">
    <source>
        <dbReference type="ARBA" id="ARBA00023139"/>
    </source>
</evidence>
<comment type="similarity">
    <text evidence="6">Belongs to the LptE lipoprotein family.</text>
</comment>
<comment type="subcellular location">
    <subcellularLocation>
        <location evidence="6">Cell outer membrane</location>
        <topology evidence="6">Lipid-anchor</topology>
    </subcellularLocation>
</comment>
<dbReference type="GO" id="GO:0015920">
    <property type="term" value="P:lipopolysaccharide transport"/>
    <property type="evidence" value="ECO:0007669"/>
    <property type="project" value="TreeGrafter"/>
</dbReference>
<evidence type="ECO:0000313" key="8">
    <source>
        <dbReference type="EMBL" id="PUE54506.1"/>
    </source>
</evidence>
<dbReference type="GO" id="GO:0009279">
    <property type="term" value="C:cell outer membrane"/>
    <property type="evidence" value="ECO:0007669"/>
    <property type="project" value="UniProtKB-SubCell"/>
</dbReference>
<dbReference type="RefSeq" id="WP_108312462.1">
    <property type="nucleotide sequence ID" value="NZ_NESN01000002.1"/>
</dbReference>
<dbReference type="Proteomes" id="UP000250790">
    <property type="component" value="Unassembled WGS sequence"/>
</dbReference>
<dbReference type="GO" id="GO:1990351">
    <property type="term" value="C:transporter complex"/>
    <property type="evidence" value="ECO:0007669"/>
    <property type="project" value="TreeGrafter"/>
</dbReference>
<dbReference type="PROSITE" id="PS51257">
    <property type="entry name" value="PROKAR_LIPOPROTEIN"/>
    <property type="match status" value="1"/>
</dbReference>
<sequence>MKPTRRSFSTALGLALVTAGLAGCGFQLRQTNDFAFKTLYANFSTTSPLGVELRRNLLGAGRIELLTEPKQMLKADAILDILSEERRQVAVGVNAAGQVRELQLHLRVQFRLRTPQGVDLIEPVSLAQQRDLSFTETAALSKEIEMGILYRDMQTDIVQQIMRRLSAVKPRNLPAPAPATVPEVTPAPGSAAKP</sequence>
<dbReference type="Gene3D" id="3.30.160.150">
    <property type="entry name" value="Lipoprotein like domain"/>
    <property type="match status" value="1"/>
</dbReference>
<evidence type="ECO:0000256" key="2">
    <source>
        <dbReference type="ARBA" id="ARBA00023136"/>
    </source>
</evidence>
<comment type="subunit">
    <text evidence="6">Component of the lipopolysaccharide transport and assembly complex. Interacts with LptD.</text>
</comment>
<name>A0A315E994_9BURK</name>
<reference evidence="8 9" key="1">
    <citation type="submission" date="2017-04" db="EMBL/GenBank/DDBJ databases">
        <title>Unexpected and diverse lifestyles within the genus Limnohabitans.</title>
        <authorList>
            <person name="Kasalicky V."/>
            <person name="Mehrshad M."/>
            <person name="Andrei S.-A."/>
            <person name="Salcher M."/>
            <person name="Kratochvilova H."/>
            <person name="Simek K."/>
            <person name="Ghai R."/>
        </authorList>
    </citation>
    <scope>NUCLEOTIDE SEQUENCE [LARGE SCALE GENOMIC DNA]</scope>
    <source>
        <strain evidence="8 9">II-B4</strain>
    </source>
</reference>
<evidence type="ECO:0000256" key="6">
    <source>
        <dbReference type="HAMAP-Rule" id="MF_01186"/>
    </source>
</evidence>
<dbReference type="HAMAP" id="MF_01186">
    <property type="entry name" value="LPS_assembly_LptE"/>
    <property type="match status" value="1"/>
</dbReference>
<keyword evidence="2 6" id="KW-0472">Membrane</keyword>